<keyword evidence="3" id="KW-1185">Reference proteome</keyword>
<name>U4LPL9_PYROM</name>
<organism evidence="2 3">
    <name type="scientific">Pyronema omphalodes (strain CBS 100304)</name>
    <name type="common">Pyronema confluens</name>
    <dbReference type="NCBI Taxonomy" id="1076935"/>
    <lineage>
        <taxon>Eukaryota</taxon>
        <taxon>Fungi</taxon>
        <taxon>Dikarya</taxon>
        <taxon>Ascomycota</taxon>
        <taxon>Pezizomycotina</taxon>
        <taxon>Pezizomycetes</taxon>
        <taxon>Pezizales</taxon>
        <taxon>Pyronemataceae</taxon>
        <taxon>Pyronema</taxon>
    </lineage>
</organism>
<evidence type="ECO:0000259" key="1">
    <source>
        <dbReference type="Pfam" id="PF17111"/>
    </source>
</evidence>
<dbReference type="eggNOG" id="ENOG502T2F6">
    <property type="taxonomic scope" value="Eukaryota"/>
</dbReference>
<dbReference type="OrthoDB" id="1577640at2759"/>
<gene>
    <name evidence="2" type="ORF">PCON_10396</name>
</gene>
<evidence type="ECO:0000313" key="3">
    <source>
        <dbReference type="Proteomes" id="UP000018144"/>
    </source>
</evidence>
<dbReference type="Pfam" id="PF17111">
    <property type="entry name" value="PigL_N"/>
    <property type="match status" value="1"/>
</dbReference>
<dbReference type="AlphaFoldDB" id="U4LPL9"/>
<dbReference type="EMBL" id="HF935560">
    <property type="protein sequence ID" value="CCX31265.1"/>
    <property type="molecule type" value="Genomic_DNA"/>
</dbReference>
<feature type="domain" description="Azaphilone pigments biosynthesis cluster protein L N-terminal" evidence="1">
    <location>
        <begin position="1"/>
        <end position="213"/>
    </location>
</feature>
<protein>
    <recommendedName>
        <fullName evidence="1">Azaphilone pigments biosynthesis cluster protein L N-terminal domain-containing protein</fullName>
    </recommendedName>
</protein>
<sequence length="217" mass="24089">MDTLSLSTGAAGLLSLAIEVTRILHNYISGVRSAPQDASELNTEDSALCHVLVTLVEDLRNNDINTKGKAFDDQSILRAVITECQKLIAAVYKKISKLKSTDKTAVLIARITWPFQKEEYQEAVRTLHRYVQTLQVLLIASNGSLLSESFTTVIAAMEEQHKRAMGSIEMMNENLIAVPEGMFQISEKLENAITLVSDLASSSAEIRNISKEWQNYE</sequence>
<accession>U4LPL9</accession>
<evidence type="ECO:0000313" key="2">
    <source>
        <dbReference type="EMBL" id="CCX31265.1"/>
    </source>
</evidence>
<dbReference type="InterPro" id="IPR031348">
    <property type="entry name" value="PigL_N"/>
</dbReference>
<dbReference type="Proteomes" id="UP000018144">
    <property type="component" value="Unassembled WGS sequence"/>
</dbReference>
<proteinExistence type="predicted"/>
<reference evidence="2 3" key="1">
    <citation type="journal article" date="2013" name="PLoS Genet.">
        <title>The genome and development-dependent transcriptomes of Pyronema confluens: a window into fungal evolution.</title>
        <authorList>
            <person name="Traeger S."/>
            <person name="Altegoer F."/>
            <person name="Freitag M."/>
            <person name="Gabaldon T."/>
            <person name="Kempken F."/>
            <person name="Kumar A."/>
            <person name="Marcet-Houben M."/>
            <person name="Poggeler S."/>
            <person name="Stajich J.E."/>
            <person name="Nowrousian M."/>
        </authorList>
    </citation>
    <scope>NUCLEOTIDE SEQUENCE [LARGE SCALE GENOMIC DNA]</scope>
    <source>
        <strain evidence="3">CBS 100304</strain>
        <tissue evidence="2">Vegetative mycelium</tissue>
    </source>
</reference>